<accession>A0A6F8X156</accession>
<evidence type="ECO:0000313" key="1">
    <source>
        <dbReference type="EMBL" id="BCB67475.1"/>
    </source>
</evidence>
<dbReference type="EMBL" id="LC534415">
    <property type="protein sequence ID" value="BCB67475.1"/>
    <property type="molecule type" value="Genomic_DNA"/>
</dbReference>
<organism evidence="1">
    <name type="scientific">Lymphocystis disease virus 2</name>
    <dbReference type="NCBI Taxonomy" id="159183"/>
    <lineage>
        <taxon>Viruses</taxon>
        <taxon>Varidnaviria</taxon>
        <taxon>Bamfordvirae</taxon>
        <taxon>Nucleocytoviricota</taxon>
        <taxon>Megaviricetes</taxon>
        <taxon>Pimascovirales</taxon>
        <taxon>Pimascovirales incertae sedis</taxon>
        <taxon>Iridoviridae</taxon>
        <taxon>Alphairidovirinae</taxon>
        <taxon>Lymphocystivirus</taxon>
        <taxon>Lymphocystivirus paralichthys1</taxon>
    </lineage>
</organism>
<proteinExistence type="predicted"/>
<name>A0A6F8X156_9VIRU</name>
<sequence>MNCAFCEQSYWFICQLCIDHYNSTPEGRDILRLTIYMFLKDALIRLNAVINTSHRLNLTNLSHVESYKYQKFIRGAEGLWTVLEPIAADHATTITIPFAHWTADLSVVTSDLCKLRKMILICLQNNPHLLVTSTNITNHVMDHCVGAIRCFDSFIYPSILPQYNIFKDTHKLGFESVISTFSEESKHCQWQETIGPIKIPLEPAQI</sequence>
<dbReference type="Proteomes" id="UP000501113">
    <property type="component" value="Segment"/>
</dbReference>
<protein>
    <submittedName>
        <fullName evidence="1">Uncharacterized protein</fullName>
    </submittedName>
</protein>
<reference evidence="1" key="1">
    <citation type="journal article" date="2021" name="Microbiol. Resour. Announc.">
        <title>Genome Sequence of Lymphocystis Disease Virus 2 LCDV-JP_Oita_2018, Isolated from a Diseased Japanese Flounder (Paralichthys olivaceus) in Japan.</title>
        <authorList>
            <person name="Kawato S."/>
            <person name="Nozaki R."/>
            <person name="Hirono I."/>
            <person name="Kondo H."/>
        </authorList>
    </citation>
    <scope>NUCLEOTIDE SEQUENCE</scope>
    <source>
        <strain evidence="1">LCDV-JP_Oita_2018</strain>
    </source>
</reference>